<dbReference type="KEGG" id="smaa:IT774_03715"/>
<reference evidence="1 2" key="1">
    <citation type="submission" date="2020-11" db="EMBL/GenBank/DDBJ databases">
        <title>Complete genome sequence for Salinimonas sp. strain G2-b.</title>
        <authorList>
            <person name="Park S.-J."/>
        </authorList>
    </citation>
    <scope>NUCLEOTIDE SEQUENCE [LARGE SCALE GENOMIC DNA]</scope>
    <source>
        <strain evidence="1 2">G2-b</strain>
    </source>
</reference>
<proteinExistence type="predicted"/>
<dbReference type="AlphaFoldDB" id="A0A7S9DYS9"/>
<dbReference type="EMBL" id="CP064795">
    <property type="protein sequence ID" value="QPG06317.1"/>
    <property type="molecule type" value="Genomic_DNA"/>
</dbReference>
<dbReference type="RefSeq" id="WP_195811394.1">
    <property type="nucleotide sequence ID" value="NZ_CP064795.1"/>
</dbReference>
<sequence>MNKTTKKLDNNVVKALTLACEEVKQWQIGFEWLTHTARYNHFPGSLMITCVFANDDQVERAVADGLDKKLRQRIQGNLLKAGIKVKDIRRHVRLDSEQSCARQDQGDWQRRIARFEC</sequence>
<organism evidence="1 2">
    <name type="scientific">Salinimonas marina</name>
    <dbReference type="NCBI Taxonomy" id="2785918"/>
    <lineage>
        <taxon>Bacteria</taxon>
        <taxon>Pseudomonadati</taxon>
        <taxon>Pseudomonadota</taxon>
        <taxon>Gammaproteobacteria</taxon>
        <taxon>Alteromonadales</taxon>
        <taxon>Alteromonadaceae</taxon>
        <taxon>Alteromonas/Salinimonas group</taxon>
        <taxon>Salinimonas</taxon>
    </lineage>
</organism>
<gene>
    <name evidence="1" type="ORF">IT774_03715</name>
</gene>
<name>A0A7S9DYS9_9ALTE</name>
<protein>
    <submittedName>
        <fullName evidence="1">Fis family transcriptional regulator</fullName>
    </submittedName>
</protein>
<dbReference type="Proteomes" id="UP000595095">
    <property type="component" value="Chromosome"/>
</dbReference>
<evidence type="ECO:0000313" key="1">
    <source>
        <dbReference type="EMBL" id="QPG06317.1"/>
    </source>
</evidence>
<accession>A0A7S9DYS9</accession>
<keyword evidence="2" id="KW-1185">Reference proteome</keyword>
<evidence type="ECO:0000313" key="2">
    <source>
        <dbReference type="Proteomes" id="UP000595095"/>
    </source>
</evidence>